<dbReference type="InterPro" id="IPR029058">
    <property type="entry name" value="AB_hydrolase_fold"/>
</dbReference>
<name>A0ABQ9HBI3_9NEOP</name>
<comment type="caution">
    <text evidence="7">The sequence shown here is derived from an EMBL/GenBank/DDBJ whole genome shotgun (WGS) entry which is preliminary data.</text>
</comment>
<gene>
    <name evidence="7" type="ORF">PR048_018168</name>
</gene>
<dbReference type="InterPro" id="IPR019826">
    <property type="entry name" value="Carboxylesterase_B_AS"/>
</dbReference>
<sequence length="394" mass="43025">MLSNSIFESLENPPCVIVAGFTSIEGTDAPGNAGLKDQVAALKWVKKNIEHFGGNPNSVTIFGVSAGGASVQYQIMSSMSKGLFHKAISESGSALNSFAFNNNNQQYAFELSSLVGKPAKTTSQLLSNLRSVSAAELIKELPKVKGPHWSTRPFLPCIEFSRAGEVPFLQHSPTSLVNAGHFNSVPYIAGSAKREVAAFYSNASLAAESLWNSINGNLEGYMVPGDLGLMQGSQKSKEVAEKVKKFYFGNNPISYQTREQWISLQTDIQFTFGVFTTIHAHAKHSTSKTYNYWLTYGAATHGMEWGYVLYNGKVHGQTSRDAKLASSLGQLWTSFAKTGVPTASGEVAWEPVSASSYPYLDIDVPNTLKMDVEKTQMDFWSEIYNTYRNGTVVL</sequence>
<keyword evidence="8" id="KW-1185">Reference proteome</keyword>
<dbReference type="InterPro" id="IPR050309">
    <property type="entry name" value="Type-B_Carboxylest/Lipase"/>
</dbReference>
<evidence type="ECO:0000256" key="3">
    <source>
        <dbReference type="ARBA" id="ARBA00022801"/>
    </source>
</evidence>
<keyword evidence="4" id="KW-0325">Glycoprotein</keyword>
<protein>
    <recommendedName>
        <fullName evidence="5">Carboxylic ester hydrolase</fullName>
        <ecNumber evidence="5">3.1.1.-</ecNumber>
    </recommendedName>
</protein>
<dbReference type="SUPFAM" id="SSF53474">
    <property type="entry name" value="alpha/beta-Hydrolases"/>
    <property type="match status" value="1"/>
</dbReference>
<comment type="similarity">
    <text evidence="1 5">Belongs to the type-B carboxylesterase/lipase family.</text>
</comment>
<keyword evidence="3 5" id="KW-0378">Hydrolase</keyword>
<evidence type="ECO:0000256" key="4">
    <source>
        <dbReference type="ARBA" id="ARBA00023180"/>
    </source>
</evidence>
<dbReference type="Gene3D" id="3.40.50.1820">
    <property type="entry name" value="alpha/beta hydrolase"/>
    <property type="match status" value="1"/>
</dbReference>
<feature type="domain" description="Carboxylesterase type B" evidence="6">
    <location>
        <begin position="19"/>
        <end position="380"/>
    </location>
</feature>
<dbReference type="PROSITE" id="PS00122">
    <property type="entry name" value="CARBOXYLESTERASE_B_1"/>
    <property type="match status" value="1"/>
</dbReference>
<dbReference type="EMBL" id="JARBHB010000006">
    <property type="protein sequence ID" value="KAJ8881682.1"/>
    <property type="molecule type" value="Genomic_DNA"/>
</dbReference>
<evidence type="ECO:0000256" key="2">
    <source>
        <dbReference type="ARBA" id="ARBA00022487"/>
    </source>
</evidence>
<dbReference type="PANTHER" id="PTHR11559">
    <property type="entry name" value="CARBOXYLESTERASE"/>
    <property type="match status" value="1"/>
</dbReference>
<organism evidence="7 8">
    <name type="scientific">Dryococelus australis</name>
    <dbReference type="NCBI Taxonomy" id="614101"/>
    <lineage>
        <taxon>Eukaryota</taxon>
        <taxon>Metazoa</taxon>
        <taxon>Ecdysozoa</taxon>
        <taxon>Arthropoda</taxon>
        <taxon>Hexapoda</taxon>
        <taxon>Insecta</taxon>
        <taxon>Pterygota</taxon>
        <taxon>Neoptera</taxon>
        <taxon>Polyneoptera</taxon>
        <taxon>Phasmatodea</taxon>
        <taxon>Verophasmatodea</taxon>
        <taxon>Anareolatae</taxon>
        <taxon>Phasmatidae</taxon>
        <taxon>Eurycanthinae</taxon>
        <taxon>Dryococelus</taxon>
    </lineage>
</organism>
<evidence type="ECO:0000256" key="5">
    <source>
        <dbReference type="RuleBase" id="RU361235"/>
    </source>
</evidence>
<dbReference type="Pfam" id="PF00135">
    <property type="entry name" value="COesterase"/>
    <property type="match status" value="1"/>
</dbReference>
<proteinExistence type="inferred from homology"/>
<keyword evidence="2" id="KW-0719">Serine esterase</keyword>
<reference evidence="7 8" key="1">
    <citation type="submission" date="2023-02" db="EMBL/GenBank/DDBJ databases">
        <title>LHISI_Scaffold_Assembly.</title>
        <authorList>
            <person name="Stuart O.P."/>
            <person name="Cleave R."/>
            <person name="Magrath M.J.L."/>
            <person name="Mikheyev A.S."/>
        </authorList>
    </citation>
    <scope>NUCLEOTIDE SEQUENCE [LARGE SCALE GENOMIC DNA]</scope>
    <source>
        <strain evidence="7">Daus_M_001</strain>
        <tissue evidence="7">Leg muscle</tissue>
    </source>
</reference>
<evidence type="ECO:0000256" key="1">
    <source>
        <dbReference type="ARBA" id="ARBA00005964"/>
    </source>
</evidence>
<dbReference type="EC" id="3.1.1.-" evidence="5"/>
<dbReference type="InterPro" id="IPR002018">
    <property type="entry name" value="CarbesteraseB"/>
</dbReference>
<accession>A0ABQ9HBI3</accession>
<dbReference type="Proteomes" id="UP001159363">
    <property type="component" value="Chromosome 5"/>
</dbReference>
<evidence type="ECO:0000313" key="7">
    <source>
        <dbReference type="EMBL" id="KAJ8881682.1"/>
    </source>
</evidence>
<evidence type="ECO:0000259" key="6">
    <source>
        <dbReference type="Pfam" id="PF00135"/>
    </source>
</evidence>
<evidence type="ECO:0000313" key="8">
    <source>
        <dbReference type="Proteomes" id="UP001159363"/>
    </source>
</evidence>